<dbReference type="FunFam" id="3.90.1010.10:FF:000002">
    <property type="entry name" value="Iron-sulfur cluster assembly scaffold protein NifU"/>
    <property type="match status" value="1"/>
</dbReference>
<protein>
    <recommendedName>
        <fullName evidence="1">NIF system FeS cluster assembly NifU N-terminal domain-containing protein</fullName>
    </recommendedName>
</protein>
<dbReference type="Gene3D" id="3.90.1010.10">
    <property type="match status" value="1"/>
</dbReference>
<dbReference type="PANTHER" id="PTHR10093">
    <property type="entry name" value="IRON-SULFUR CLUSTER ASSEMBLY ENZYME NIFU HOMOLOG"/>
    <property type="match status" value="1"/>
</dbReference>
<dbReference type="NCBIfam" id="TIGR01994">
    <property type="entry name" value="SUF_scaf_2"/>
    <property type="match status" value="1"/>
</dbReference>
<dbReference type="InterPro" id="IPR002871">
    <property type="entry name" value="NIF_FeS_clus_asmbl_NifU_N"/>
</dbReference>
<dbReference type="CDD" id="cd06664">
    <property type="entry name" value="IscU_like"/>
    <property type="match status" value="1"/>
</dbReference>
<dbReference type="AlphaFoldDB" id="A0A0F9DQV1"/>
<dbReference type="GO" id="GO:0051536">
    <property type="term" value="F:iron-sulfur cluster binding"/>
    <property type="evidence" value="ECO:0007669"/>
    <property type="project" value="InterPro"/>
</dbReference>
<accession>A0A0F9DQV1</accession>
<feature type="domain" description="NIF system FeS cluster assembly NifU N-terminal" evidence="1">
    <location>
        <begin position="20"/>
        <end position="138"/>
    </location>
</feature>
<dbReference type="GO" id="GO:0005506">
    <property type="term" value="F:iron ion binding"/>
    <property type="evidence" value="ECO:0007669"/>
    <property type="project" value="InterPro"/>
</dbReference>
<proteinExistence type="predicted"/>
<dbReference type="Pfam" id="PF01592">
    <property type="entry name" value="NifU_N"/>
    <property type="match status" value="1"/>
</dbReference>
<evidence type="ECO:0000259" key="1">
    <source>
        <dbReference type="Pfam" id="PF01592"/>
    </source>
</evidence>
<gene>
    <name evidence="2" type="ORF">LCGC14_2248080</name>
</gene>
<dbReference type="GO" id="GO:0016226">
    <property type="term" value="P:iron-sulfur cluster assembly"/>
    <property type="evidence" value="ECO:0007669"/>
    <property type="project" value="InterPro"/>
</dbReference>
<name>A0A0F9DQV1_9ZZZZ</name>
<reference evidence="2" key="1">
    <citation type="journal article" date="2015" name="Nature">
        <title>Complex archaea that bridge the gap between prokaryotes and eukaryotes.</title>
        <authorList>
            <person name="Spang A."/>
            <person name="Saw J.H."/>
            <person name="Jorgensen S.L."/>
            <person name="Zaremba-Niedzwiedzka K."/>
            <person name="Martijn J."/>
            <person name="Lind A.E."/>
            <person name="van Eijk R."/>
            <person name="Schleper C."/>
            <person name="Guy L."/>
            <person name="Ettema T.J."/>
        </authorList>
    </citation>
    <scope>NUCLEOTIDE SEQUENCE</scope>
</reference>
<evidence type="ECO:0000313" key="2">
    <source>
        <dbReference type="EMBL" id="KKL56171.1"/>
    </source>
</evidence>
<dbReference type="EMBL" id="LAZR01030585">
    <property type="protein sequence ID" value="KKL56171.1"/>
    <property type="molecule type" value="Genomic_DNA"/>
</dbReference>
<organism evidence="2">
    <name type="scientific">marine sediment metagenome</name>
    <dbReference type="NCBI Taxonomy" id="412755"/>
    <lineage>
        <taxon>unclassified sequences</taxon>
        <taxon>metagenomes</taxon>
        <taxon>ecological metagenomes</taxon>
    </lineage>
</organism>
<comment type="caution">
    <text evidence="2">The sequence shown here is derived from an EMBL/GenBank/DDBJ whole genome shotgun (WGS) entry which is preliminary data.</text>
</comment>
<dbReference type="SUPFAM" id="SSF82649">
    <property type="entry name" value="SufE/NifU"/>
    <property type="match status" value="1"/>
</dbReference>
<sequence length="160" mass="17208">MTPPREEDYGRQEAEIDELYREVILDHYRSPRHRGSLPSPTVSREGYNPLCGDEVAVDLLVEGGVVEDVAVRGAGCSISQSSASMMAEAILGKTVEEAGSLFRGFTAMMRGSDEVDPESLGDLEALAGVRKFPVRVKCATLAWHALDEALEELGGGKAQA</sequence>